<dbReference type="AlphaFoldDB" id="A0A2G3E4E6"/>
<sequence length="61" mass="7115">MKEMKQDSSTIAWNAMGDEWFELAQTGEARNCFIMPNMLKFIGDVKGKKIRYKAHKFSKLD</sequence>
<dbReference type="Proteomes" id="UP000224563">
    <property type="component" value="Unassembled WGS sequence"/>
</dbReference>
<keyword evidence="2" id="KW-1185">Reference proteome</keyword>
<protein>
    <submittedName>
        <fullName evidence="1">Uncharacterized protein</fullName>
    </submittedName>
</protein>
<comment type="caution">
    <text evidence="1">The sequence shown here is derived from an EMBL/GenBank/DDBJ whole genome shotgun (WGS) entry which is preliminary data.</text>
</comment>
<dbReference type="EMBL" id="PDYG01000022">
    <property type="protein sequence ID" value="PHU37943.1"/>
    <property type="molecule type" value="Genomic_DNA"/>
</dbReference>
<accession>A0A2G3E4E6</accession>
<gene>
    <name evidence="1" type="ORF">CSX02_05365</name>
</gene>
<evidence type="ECO:0000313" key="1">
    <source>
        <dbReference type="EMBL" id="PHU37943.1"/>
    </source>
</evidence>
<evidence type="ECO:0000313" key="2">
    <source>
        <dbReference type="Proteomes" id="UP000224563"/>
    </source>
</evidence>
<dbReference type="RefSeq" id="WP_099385902.1">
    <property type="nucleotide sequence ID" value="NZ_JANSWH010000086.1"/>
</dbReference>
<name>A0A2G3E4E6_9FIRM</name>
<reference evidence="1 2" key="1">
    <citation type="submission" date="2017-10" db="EMBL/GenBank/DDBJ databases">
        <title>Resolving the taxonomy of Roseburia spp., Eubacterium rectale and Agathobacter spp. through phylogenomic analysis.</title>
        <authorList>
            <person name="Sheridan P.O."/>
            <person name="Walker A.W."/>
            <person name="Duncan S.H."/>
            <person name="Scott K.P."/>
            <person name="Toole P.W.O."/>
            <person name="Luis P."/>
            <person name="Flint H.J."/>
        </authorList>
    </citation>
    <scope>NUCLEOTIDE SEQUENCE [LARGE SCALE GENOMIC DNA]</scope>
    <source>
        <strain evidence="1 2">JK623</strain>
    </source>
</reference>
<proteinExistence type="predicted"/>
<organism evidence="1 2">
    <name type="scientific">Agathobacter ruminis</name>
    <dbReference type="NCBI Taxonomy" id="1712665"/>
    <lineage>
        <taxon>Bacteria</taxon>
        <taxon>Bacillati</taxon>
        <taxon>Bacillota</taxon>
        <taxon>Clostridia</taxon>
        <taxon>Lachnospirales</taxon>
        <taxon>Lachnospiraceae</taxon>
        <taxon>Agathobacter</taxon>
    </lineage>
</organism>
<reference evidence="1 2" key="2">
    <citation type="submission" date="2017-10" db="EMBL/GenBank/DDBJ databases">
        <authorList>
            <person name="Banno H."/>
            <person name="Chua N.-H."/>
        </authorList>
    </citation>
    <scope>NUCLEOTIDE SEQUENCE [LARGE SCALE GENOMIC DNA]</scope>
    <source>
        <strain evidence="1 2">JK623</strain>
    </source>
</reference>